<organism evidence="2 3">
    <name type="scientific">Ephemerocybe angulata</name>
    <dbReference type="NCBI Taxonomy" id="980116"/>
    <lineage>
        <taxon>Eukaryota</taxon>
        <taxon>Fungi</taxon>
        <taxon>Dikarya</taxon>
        <taxon>Basidiomycota</taxon>
        <taxon>Agaricomycotina</taxon>
        <taxon>Agaricomycetes</taxon>
        <taxon>Agaricomycetidae</taxon>
        <taxon>Agaricales</taxon>
        <taxon>Agaricineae</taxon>
        <taxon>Psathyrellaceae</taxon>
        <taxon>Ephemerocybe</taxon>
    </lineage>
</organism>
<dbReference type="EMBL" id="JAACJK010000230">
    <property type="protein sequence ID" value="KAF5310343.1"/>
    <property type="molecule type" value="Genomic_DNA"/>
</dbReference>
<evidence type="ECO:0000259" key="1">
    <source>
        <dbReference type="Pfam" id="PF12937"/>
    </source>
</evidence>
<sequence length="451" mass="50774">MDSRFLHLLESSIAPTPLEVFAVQAEVERLTSKTHPTQHDPELEATLERYRGILSPIRQIPSEIWGEIFCFATPVVVDSRAKDDLVRLCCVSSAWHEAALHAHSLWANIKLAPLPEGRQYIYNNLVSWLARSGDLKKGLEYRSNVGEEDDNDYPTEAGFCPCRSGGSCMWMEDPVVARLLTEGALLLHRVSFQNMYPRCVGNKMRSFQVAKSGSPSTQPWNQIQELELNIHTESWQGGWDSSSELPFRLIPPSVTSLLIRLPRYGKAFDFEIECQRAKIDIAPAILGQLTSLGLVCEWGPLHIVTLLQHCSNLETFRLGFGHRSHADQLLLNELDNSDPMIRRVQVEGGIQLPKLHTLRIYDGAESPILFLQWIKTPALRFLDLETTGSLASICPNWTEALDDFVIRSGCARSIQSLRLASDSWSGCEESQRLRLAGWARMDFPRVPSTQA</sequence>
<proteinExistence type="predicted"/>
<accession>A0A8H5ATM7</accession>
<dbReference type="SUPFAM" id="SSF81383">
    <property type="entry name" value="F-box domain"/>
    <property type="match status" value="1"/>
</dbReference>
<dbReference type="OrthoDB" id="3268380at2759"/>
<dbReference type="Gene3D" id="1.20.1280.50">
    <property type="match status" value="1"/>
</dbReference>
<dbReference type="Pfam" id="PF12937">
    <property type="entry name" value="F-box-like"/>
    <property type="match status" value="1"/>
</dbReference>
<evidence type="ECO:0000313" key="2">
    <source>
        <dbReference type="EMBL" id="KAF5310343.1"/>
    </source>
</evidence>
<dbReference type="Proteomes" id="UP000541558">
    <property type="component" value="Unassembled WGS sequence"/>
</dbReference>
<gene>
    <name evidence="2" type="ORF">D9611_012104</name>
</gene>
<dbReference type="InterPro" id="IPR036047">
    <property type="entry name" value="F-box-like_dom_sf"/>
</dbReference>
<feature type="domain" description="F-box" evidence="1">
    <location>
        <begin position="58"/>
        <end position="110"/>
    </location>
</feature>
<reference evidence="2 3" key="1">
    <citation type="journal article" date="2020" name="ISME J.">
        <title>Uncovering the hidden diversity of litter-decomposition mechanisms in mushroom-forming fungi.</title>
        <authorList>
            <person name="Floudas D."/>
            <person name="Bentzer J."/>
            <person name="Ahren D."/>
            <person name="Johansson T."/>
            <person name="Persson P."/>
            <person name="Tunlid A."/>
        </authorList>
    </citation>
    <scope>NUCLEOTIDE SEQUENCE [LARGE SCALE GENOMIC DNA]</scope>
    <source>
        <strain evidence="2 3">CBS 175.51</strain>
    </source>
</reference>
<name>A0A8H5ATM7_9AGAR</name>
<keyword evidence="3" id="KW-1185">Reference proteome</keyword>
<evidence type="ECO:0000313" key="3">
    <source>
        <dbReference type="Proteomes" id="UP000541558"/>
    </source>
</evidence>
<dbReference type="InterPro" id="IPR001810">
    <property type="entry name" value="F-box_dom"/>
</dbReference>
<comment type="caution">
    <text evidence="2">The sequence shown here is derived from an EMBL/GenBank/DDBJ whole genome shotgun (WGS) entry which is preliminary data.</text>
</comment>
<protein>
    <recommendedName>
        <fullName evidence="1">F-box domain-containing protein</fullName>
    </recommendedName>
</protein>
<dbReference type="AlphaFoldDB" id="A0A8H5ATM7"/>